<dbReference type="PANTHER" id="PTHR43363:SF1">
    <property type="entry name" value="HYPOXANTHINE-GUANINE PHOSPHORIBOSYLTRANSFERASE"/>
    <property type="match status" value="1"/>
</dbReference>
<dbReference type="SUPFAM" id="SSF53271">
    <property type="entry name" value="PRTase-like"/>
    <property type="match status" value="1"/>
</dbReference>
<evidence type="ECO:0000256" key="2">
    <source>
        <dbReference type="ARBA" id="ARBA00022679"/>
    </source>
</evidence>
<dbReference type="Gene3D" id="3.40.50.2020">
    <property type="match status" value="1"/>
</dbReference>
<dbReference type="RefSeq" id="WP_133209384.1">
    <property type="nucleotide sequence ID" value="NZ_SMSE01000001.1"/>
</dbReference>
<dbReference type="Proteomes" id="UP000295554">
    <property type="component" value="Unassembled WGS sequence"/>
</dbReference>
<dbReference type="CDD" id="cd06223">
    <property type="entry name" value="PRTases_typeI"/>
    <property type="match status" value="1"/>
</dbReference>
<dbReference type="GO" id="GO:0016757">
    <property type="term" value="F:glycosyltransferase activity"/>
    <property type="evidence" value="ECO:0007669"/>
    <property type="project" value="UniProtKB-KW"/>
</dbReference>
<dbReference type="PANTHER" id="PTHR43363">
    <property type="entry name" value="HYPOXANTHINE PHOSPHORIBOSYLTRANSFERASE"/>
    <property type="match status" value="1"/>
</dbReference>
<proteinExistence type="predicted"/>
<organism evidence="3 4">
    <name type="scientific">Seongchinamella unica</name>
    <dbReference type="NCBI Taxonomy" id="2547392"/>
    <lineage>
        <taxon>Bacteria</taxon>
        <taxon>Pseudomonadati</taxon>
        <taxon>Pseudomonadota</taxon>
        <taxon>Gammaproteobacteria</taxon>
        <taxon>Cellvibrionales</taxon>
        <taxon>Halieaceae</taxon>
        <taxon>Seongchinamella</taxon>
    </lineage>
</organism>
<evidence type="ECO:0008006" key="5">
    <source>
        <dbReference type="Google" id="ProtNLM"/>
    </source>
</evidence>
<accession>A0A4R5LUZ0</accession>
<evidence type="ECO:0000313" key="3">
    <source>
        <dbReference type="EMBL" id="TDG15210.1"/>
    </source>
</evidence>
<dbReference type="EMBL" id="SMSE01000001">
    <property type="protein sequence ID" value="TDG15210.1"/>
    <property type="molecule type" value="Genomic_DNA"/>
</dbReference>
<dbReference type="InterPro" id="IPR029057">
    <property type="entry name" value="PRTase-like"/>
</dbReference>
<keyword evidence="1" id="KW-0328">Glycosyltransferase</keyword>
<name>A0A4R5LUZ0_9GAMM</name>
<sequence>MSTYQHQLSCTGEQIDMDFWRTPEGVRVPDDELNFLLIPDEVEARALFEVARQVHVYQRNHLDNGDAITRALIVTMGGMLPGVLLYDHLVDGRDPGVPKIQFGTIGVSLYKGPGLRYENPLVQHGISIPISEQTVLLIDDLGDRGGTLDFLVNYLADSGASKVLTLVLYVKPAAMDLCPADFWFGQTPQDTWIITPRERVETIVKRVPVWKERGADQAECHRRLVDIIGYPGELVDYYLPRAFNA</sequence>
<evidence type="ECO:0000256" key="1">
    <source>
        <dbReference type="ARBA" id="ARBA00022676"/>
    </source>
</evidence>
<dbReference type="InterPro" id="IPR000836">
    <property type="entry name" value="PRTase_dom"/>
</dbReference>
<reference evidence="3 4" key="1">
    <citation type="submission" date="2019-03" db="EMBL/GenBank/DDBJ databases">
        <title>Seongchinamella monodicae gen. nov., sp. nov., a novel member of the Gammaproteobacteria isolated from a tidal mudflat of beach.</title>
        <authorList>
            <person name="Yang H.G."/>
            <person name="Kang J.W."/>
            <person name="Lee S.D."/>
        </authorList>
    </citation>
    <scope>NUCLEOTIDE SEQUENCE [LARGE SCALE GENOMIC DNA]</scope>
    <source>
        <strain evidence="3 4">GH4-78</strain>
    </source>
</reference>
<evidence type="ECO:0000313" key="4">
    <source>
        <dbReference type="Proteomes" id="UP000295554"/>
    </source>
</evidence>
<protein>
    <recommendedName>
        <fullName evidence="5">Phosphoribosyltransferase domain-containing protein</fullName>
    </recommendedName>
</protein>
<dbReference type="AlphaFoldDB" id="A0A4R5LUZ0"/>
<dbReference type="OrthoDB" id="5726618at2"/>
<keyword evidence="2" id="KW-0808">Transferase</keyword>
<gene>
    <name evidence="3" type="ORF">E2F43_02965</name>
</gene>
<keyword evidence="4" id="KW-1185">Reference proteome</keyword>
<comment type="caution">
    <text evidence="3">The sequence shown here is derived from an EMBL/GenBank/DDBJ whole genome shotgun (WGS) entry which is preliminary data.</text>
</comment>